<reference evidence="2 3" key="1">
    <citation type="journal article" date="2016" name="Front. Microbiol.">
        <title>Genome and transcriptome sequences reveal the specific parasitism of the nematophagous Purpureocillium lilacinum 36-1.</title>
        <authorList>
            <person name="Xie J."/>
            <person name="Li S."/>
            <person name="Mo C."/>
            <person name="Xiao X."/>
            <person name="Peng D."/>
            <person name="Wang G."/>
            <person name="Xiao Y."/>
        </authorList>
    </citation>
    <scope>NUCLEOTIDE SEQUENCE [LARGE SCALE GENOMIC DNA]</scope>
    <source>
        <strain evidence="2 3">36-1</strain>
    </source>
</reference>
<comment type="caution">
    <text evidence="2">The sequence shown here is derived from an EMBL/GenBank/DDBJ whole genome shotgun (WGS) entry which is preliminary data.</text>
</comment>
<name>A0A2U3E269_PURLI</name>
<protein>
    <submittedName>
        <fullName evidence="2">Uncharacterized protein</fullName>
    </submittedName>
</protein>
<feature type="region of interest" description="Disordered" evidence="1">
    <location>
        <begin position="263"/>
        <end position="288"/>
    </location>
</feature>
<gene>
    <name evidence="2" type="ORF">PCL_01692</name>
</gene>
<organism evidence="2 3">
    <name type="scientific">Purpureocillium lilacinum</name>
    <name type="common">Paecilomyces lilacinus</name>
    <dbReference type="NCBI Taxonomy" id="33203"/>
    <lineage>
        <taxon>Eukaryota</taxon>
        <taxon>Fungi</taxon>
        <taxon>Dikarya</taxon>
        <taxon>Ascomycota</taxon>
        <taxon>Pezizomycotina</taxon>
        <taxon>Sordariomycetes</taxon>
        <taxon>Hypocreomycetidae</taxon>
        <taxon>Hypocreales</taxon>
        <taxon>Ophiocordycipitaceae</taxon>
        <taxon>Purpureocillium</taxon>
    </lineage>
</organism>
<dbReference type="EMBL" id="LCWV01000014">
    <property type="protein sequence ID" value="PWI68603.1"/>
    <property type="molecule type" value="Genomic_DNA"/>
</dbReference>
<sequence length="412" mass="43390">MQQRKRQMRARHHDLQGSIGSCSKEGERLTACPWWPSGAHPVGNSRVLQRAPYSPATGEQNEPKNVGEVCAGACARRGRELRRADEEHGGVDGGVCAFGGRGCWGMEARRGGRRAGGRGGGGHDGARAHSLLAVAPQGGGSGLQRPGTPRLGMGVGEGETRWSRWNPPAATWNLVEEAGPQPGFVVSCPVAASNLRQDRHRRGHVHFSRSWTVCTPRCPAACPAQEMTPSSPQPSPHCPCASAAMLMLTTDVRPSVVLVGAAATQGSETRESTEVRGTAAPRHPPGTCTGTCRTLAQLPAAGLPQRYPFAGAHATSDPGPIVPSSGPLLSPPVPPHSFPFPPGPVHLPPPTQFFSSPSSFLLLLLALLHLSVASLVGRCPLAIRHHHAQLLLIHLAPATAYIYARRRAPGPA</sequence>
<accession>A0A2U3E269</accession>
<evidence type="ECO:0000313" key="3">
    <source>
        <dbReference type="Proteomes" id="UP000245956"/>
    </source>
</evidence>
<dbReference type="Proteomes" id="UP000245956">
    <property type="component" value="Unassembled WGS sequence"/>
</dbReference>
<evidence type="ECO:0000256" key="1">
    <source>
        <dbReference type="SAM" id="MobiDB-lite"/>
    </source>
</evidence>
<proteinExistence type="predicted"/>
<evidence type="ECO:0000313" key="2">
    <source>
        <dbReference type="EMBL" id="PWI68603.1"/>
    </source>
</evidence>
<dbReference type="AlphaFoldDB" id="A0A2U3E269"/>